<evidence type="ECO:0008006" key="3">
    <source>
        <dbReference type="Google" id="ProtNLM"/>
    </source>
</evidence>
<dbReference type="EMBL" id="MGHL01000010">
    <property type="protein sequence ID" value="OGM69686.1"/>
    <property type="molecule type" value="Genomic_DNA"/>
</dbReference>
<evidence type="ECO:0000313" key="1">
    <source>
        <dbReference type="EMBL" id="OGM69686.1"/>
    </source>
</evidence>
<proteinExistence type="predicted"/>
<dbReference type="Proteomes" id="UP000178429">
    <property type="component" value="Unassembled WGS sequence"/>
</dbReference>
<dbReference type="AlphaFoldDB" id="A0A1F8C025"/>
<dbReference type="STRING" id="1802525.A2975_01065"/>
<accession>A0A1F8C025</accession>
<comment type="caution">
    <text evidence="1">The sequence shown here is derived from an EMBL/GenBank/DDBJ whole genome shotgun (WGS) entry which is preliminary data.</text>
</comment>
<evidence type="ECO:0000313" key="2">
    <source>
        <dbReference type="Proteomes" id="UP000178429"/>
    </source>
</evidence>
<organism evidence="1 2">
    <name type="scientific">Candidatus Woesebacteria bacterium RIFCSPLOWO2_01_FULL_44_14</name>
    <dbReference type="NCBI Taxonomy" id="1802525"/>
    <lineage>
        <taxon>Bacteria</taxon>
        <taxon>Candidatus Woeseibacteriota</taxon>
    </lineage>
</organism>
<sequence length="104" mass="12215">MKLQQFDPKIVSITQLRRNIYALEGILAKEEEAFVMRNQDLMFIAVAPERYQELKEKQTTNTKVEVAIAAIDKLRKNVGQRSGSPTTDYLIEMRDRRKEKWITE</sequence>
<protein>
    <recommendedName>
        <fullName evidence="3">Antitoxin</fullName>
    </recommendedName>
</protein>
<gene>
    <name evidence="1" type="ORF">A2975_01065</name>
</gene>
<name>A0A1F8C025_9BACT</name>
<reference evidence="1 2" key="1">
    <citation type="journal article" date="2016" name="Nat. Commun.">
        <title>Thousands of microbial genomes shed light on interconnected biogeochemical processes in an aquifer system.</title>
        <authorList>
            <person name="Anantharaman K."/>
            <person name="Brown C.T."/>
            <person name="Hug L.A."/>
            <person name="Sharon I."/>
            <person name="Castelle C.J."/>
            <person name="Probst A.J."/>
            <person name="Thomas B.C."/>
            <person name="Singh A."/>
            <person name="Wilkins M.J."/>
            <person name="Karaoz U."/>
            <person name="Brodie E.L."/>
            <person name="Williams K.H."/>
            <person name="Hubbard S.S."/>
            <person name="Banfield J.F."/>
        </authorList>
    </citation>
    <scope>NUCLEOTIDE SEQUENCE [LARGE SCALE GENOMIC DNA]</scope>
</reference>